<organism evidence="1 2">
    <name type="scientific">Trifolium medium</name>
    <dbReference type="NCBI Taxonomy" id="97028"/>
    <lineage>
        <taxon>Eukaryota</taxon>
        <taxon>Viridiplantae</taxon>
        <taxon>Streptophyta</taxon>
        <taxon>Embryophyta</taxon>
        <taxon>Tracheophyta</taxon>
        <taxon>Spermatophyta</taxon>
        <taxon>Magnoliopsida</taxon>
        <taxon>eudicotyledons</taxon>
        <taxon>Gunneridae</taxon>
        <taxon>Pentapetalae</taxon>
        <taxon>rosids</taxon>
        <taxon>fabids</taxon>
        <taxon>Fabales</taxon>
        <taxon>Fabaceae</taxon>
        <taxon>Papilionoideae</taxon>
        <taxon>50 kb inversion clade</taxon>
        <taxon>NPAAA clade</taxon>
        <taxon>Hologalegina</taxon>
        <taxon>IRL clade</taxon>
        <taxon>Trifolieae</taxon>
        <taxon>Trifolium</taxon>
    </lineage>
</organism>
<keyword evidence="2" id="KW-1185">Reference proteome</keyword>
<name>A0A392UB18_9FABA</name>
<evidence type="ECO:0000313" key="1">
    <source>
        <dbReference type="EMBL" id="MCI70238.1"/>
    </source>
</evidence>
<dbReference type="Proteomes" id="UP000265520">
    <property type="component" value="Unassembled WGS sequence"/>
</dbReference>
<sequence length="46" mass="5036">MASLPLSLDDLNLDNISLDINVKLERDTDGHQIVAGVNLFLLTLSQ</sequence>
<evidence type="ECO:0000313" key="2">
    <source>
        <dbReference type="Proteomes" id="UP000265520"/>
    </source>
</evidence>
<comment type="caution">
    <text evidence="1">The sequence shown here is derived from an EMBL/GenBank/DDBJ whole genome shotgun (WGS) entry which is preliminary data.</text>
</comment>
<accession>A0A392UB18</accession>
<protein>
    <submittedName>
        <fullName evidence="1">Uncharacterized protein</fullName>
    </submittedName>
</protein>
<reference evidence="1 2" key="1">
    <citation type="journal article" date="2018" name="Front. Plant Sci.">
        <title>Red Clover (Trifolium pratense) and Zigzag Clover (T. medium) - A Picture of Genomic Similarities and Differences.</title>
        <authorList>
            <person name="Dluhosova J."/>
            <person name="Istvanek J."/>
            <person name="Nedelnik J."/>
            <person name="Repkova J."/>
        </authorList>
    </citation>
    <scope>NUCLEOTIDE SEQUENCE [LARGE SCALE GENOMIC DNA]</scope>
    <source>
        <strain evidence="2">cv. 10/8</strain>
        <tissue evidence="1">Leaf</tissue>
    </source>
</reference>
<dbReference type="EMBL" id="LXQA010771458">
    <property type="protein sequence ID" value="MCI70238.1"/>
    <property type="molecule type" value="Genomic_DNA"/>
</dbReference>
<dbReference type="AlphaFoldDB" id="A0A392UB18"/>
<proteinExistence type="predicted"/>